<proteinExistence type="predicted"/>
<accession>A0ABC8SQ93</accession>
<evidence type="ECO:0000313" key="2">
    <source>
        <dbReference type="Proteomes" id="UP001642360"/>
    </source>
</evidence>
<organism evidence="1 2">
    <name type="scientific">Ilex paraguariensis</name>
    <name type="common">yerba mate</name>
    <dbReference type="NCBI Taxonomy" id="185542"/>
    <lineage>
        <taxon>Eukaryota</taxon>
        <taxon>Viridiplantae</taxon>
        <taxon>Streptophyta</taxon>
        <taxon>Embryophyta</taxon>
        <taxon>Tracheophyta</taxon>
        <taxon>Spermatophyta</taxon>
        <taxon>Magnoliopsida</taxon>
        <taxon>eudicotyledons</taxon>
        <taxon>Gunneridae</taxon>
        <taxon>Pentapetalae</taxon>
        <taxon>asterids</taxon>
        <taxon>campanulids</taxon>
        <taxon>Aquifoliales</taxon>
        <taxon>Aquifoliaceae</taxon>
        <taxon>Ilex</taxon>
    </lineage>
</organism>
<gene>
    <name evidence="1" type="ORF">ILEXP_LOCUS25691</name>
</gene>
<name>A0ABC8SQ93_9AQUA</name>
<keyword evidence="2" id="KW-1185">Reference proteome</keyword>
<dbReference type="EMBL" id="CAUOFW020002948">
    <property type="protein sequence ID" value="CAK9157138.1"/>
    <property type="molecule type" value="Genomic_DNA"/>
</dbReference>
<comment type="caution">
    <text evidence="1">The sequence shown here is derived from an EMBL/GenBank/DDBJ whole genome shotgun (WGS) entry which is preliminary data.</text>
</comment>
<reference evidence="1 2" key="1">
    <citation type="submission" date="2024-02" db="EMBL/GenBank/DDBJ databases">
        <authorList>
            <person name="Vignale AGUSTIN F."/>
            <person name="Sosa J E."/>
            <person name="Modenutti C."/>
        </authorList>
    </citation>
    <scope>NUCLEOTIDE SEQUENCE [LARGE SCALE GENOMIC DNA]</scope>
</reference>
<sequence>MPVLSHSAIENREGSGARSFPIRLSFSSSYAPKQSFRVGTRTEVGNALKPSKSFLKPEIISWGHRHVHRS</sequence>
<evidence type="ECO:0000313" key="1">
    <source>
        <dbReference type="EMBL" id="CAK9157138.1"/>
    </source>
</evidence>
<dbReference type="AlphaFoldDB" id="A0ABC8SQ93"/>
<dbReference type="Proteomes" id="UP001642360">
    <property type="component" value="Unassembled WGS sequence"/>
</dbReference>
<protein>
    <submittedName>
        <fullName evidence="1">Uncharacterized protein</fullName>
    </submittedName>
</protein>